<dbReference type="AlphaFoldDB" id="A0A7W6CLY4"/>
<evidence type="ECO:0000313" key="2">
    <source>
        <dbReference type="Proteomes" id="UP000548867"/>
    </source>
</evidence>
<proteinExistence type="predicted"/>
<comment type="caution">
    <text evidence="1">The sequence shown here is derived from an EMBL/GenBank/DDBJ whole genome shotgun (WGS) entry which is preliminary data.</text>
</comment>
<organism evidence="1 2">
    <name type="scientific">Novosphingobium sediminicola</name>
    <dbReference type="NCBI Taxonomy" id="563162"/>
    <lineage>
        <taxon>Bacteria</taxon>
        <taxon>Pseudomonadati</taxon>
        <taxon>Pseudomonadota</taxon>
        <taxon>Alphaproteobacteria</taxon>
        <taxon>Sphingomonadales</taxon>
        <taxon>Sphingomonadaceae</taxon>
        <taxon>Novosphingobium</taxon>
    </lineage>
</organism>
<gene>
    <name evidence="1" type="ORF">GGR38_003825</name>
</gene>
<dbReference type="Proteomes" id="UP000548867">
    <property type="component" value="Unassembled WGS sequence"/>
</dbReference>
<reference evidence="1 2" key="1">
    <citation type="submission" date="2020-08" db="EMBL/GenBank/DDBJ databases">
        <title>Genomic Encyclopedia of Type Strains, Phase IV (KMG-IV): sequencing the most valuable type-strain genomes for metagenomic binning, comparative biology and taxonomic classification.</title>
        <authorList>
            <person name="Goeker M."/>
        </authorList>
    </citation>
    <scope>NUCLEOTIDE SEQUENCE [LARGE SCALE GENOMIC DNA]</scope>
    <source>
        <strain evidence="1 2">DSM 27057</strain>
    </source>
</reference>
<dbReference type="EMBL" id="JACIDX010000017">
    <property type="protein sequence ID" value="MBB3956858.1"/>
    <property type="molecule type" value="Genomic_DNA"/>
</dbReference>
<keyword evidence="2" id="KW-1185">Reference proteome</keyword>
<accession>A0A7W6CLY4</accession>
<sequence>MPTLALTAEQRRELSAIASAPLPALRPCSDQAFDRCMAALNVLPSRRGGADEAKVLLEIYRRQLGHLPGAQLVWVVDTALVRLRWFPTIAELLEIAAEWRRDDEHARAQARAEATLRHDRQARYDGAMAALSRGEMDQGAIDALPLLWAQAAARLGWLVESGGCFALPRPAAQRIDGEAA</sequence>
<name>A0A7W6CLY4_9SPHN</name>
<protein>
    <submittedName>
        <fullName evidence="1">Uncharacterized protein</fullName>
    </submittedName>
</protein>
<evidence type="ECO:0000313" key="1">
    <source>
        <dbReference type="EMBL" id="MBB3956858.1"/>
    </source>
</evidence>